<reference evidence="1" key="1">
    <citation type="submission" date="2021-06" db="EMBL/GenBank/DDBJ databases">
        <authorList>
            <person name="Kallberg Y."/>
            <person name="Tangrot J."/>
            <person name="Rosling A."/>
        </authorList>
    </citation>
    <scope>NUCLEOTIDE SEQUENCE</scope>
    <source>
        <strain evidence="1">MA453B</strain>
    </source>
</reference>
<organism evidence="1 2">
    <name type="scientific">Dentiscutata erythropus</name>
    <dbReference type="NCBI Taxonomy" id="1348616"/>
    <lineage>
        <taxon>Eukaryota</taxon>
        <taxon>Fungi</taxon>
        <taxon>Fungi incertae sedis</taxon>
        <taxon>Mucoromycota</taxon>
        <taxon>Glomeromycotina</taxon>
        <taxon>Glomeromycetes</taxon>
        <taxon>Diversisporales</taxon>
        <taxon>Gigasporaceae</taxon>
        <taxon>Dentiscutata</taxon>
    </lineage>
</organism>
<name>A0A9N9EPQ3_9GLOM</name>
<dbReference type="AlphaFoldDB" id="A0A9N9EPQ3"/>
<keyword evidence="2" id="KW-1185">Reference proteome</keyword>
<proteinExistence type="predicted"/>
<dbReference type="OrthoDB" id="2370556at2759"/>
<accession>A0A9N9EPQ3</accession>
<protein>
    <submittedName>
        <fullName evidence="1">26474_t:CDS:1</fullName>
    </submittedName>
</protein>
<sequence length="266" mass="30485">MAAIDDIVVFENLTLQDLKNILDTYAFDTKPKRASSCFYLKNLLTVTLTLLYGSQSYPHYPIPKFNGLNPLVSAIHQICLSWKNFSLKLEKVLSLQYISTWSLEEINIWWILARLIHKSITDFSIVCGLQTSMTVPSSNDTLENLFRIFELAISNDLIYSSNIYVDPKELNGEFQPRTMQEISNVLSVIDGKVMLNSVKDFNYLLGIEDFSTMEFSDTRVMVNSVEVIKMKETIVQIQQSIENAEQILLQLHLLSDENKGESFVFE</sequence>
<dbReference type="EMBL" id="CAJVPY010007647">
    <property type="protein sequence ID" value="CAG8683696.1"/>
    <property type="molecule type" value="Genomic_DNA"/>
</dbReference>
<comment type="caution">
    <text evidence="1">The sequence shown here is derived from an EMBL/GenBank/DDBJ whole genome shotgun (WGS) entry which is preliminary data.</text>
</comment>
<dbReference type="Proteomes" id="UP000789405">
    <property type="component" value="Unassembled WGS sequence"/>
</dbReference>
<evidence type="ECO:0000313" key="1">
    <source>
        <dbReference type="EMBL" id="CAG8683696.1"/>
    </source>
</evidence>
<evidence type="ECO:0000313" key="2">
    <source>
        <dbReference type="Proteomes" id="UP000789405"/>
    </source>
</evidence>
<gene>
    <name evidence="1" type="ORF">DERYTH_LOCUS11964</name>
</gene>